<dbReference type="EMBL" id="SRPW01001740">
    <property type="protein sequence ID" value="KAG5999311.1"/>
    <property type="molecule type" value="Genomic_DNA"/>
</dbReference>
<comment type="caution">
    <text evidence="1">The sequence shown here is derived from an EMBL/GenBank/DDBJ whole genome shotgun (WGS) entry which is preliminary data.</text>
</comment>
<evidence type="ECO:0000313" key="1">
    <source>
        <dbReference type="EMBL" id="KAG5999311.1"/>
    </source>
</evidence>
<keyword evidence="2" id="KW-1185">Reference proteome</keyword>
<gene>
    <name evidence="1" type="ORF">E4U43_002151</name>
</gene>
<organism evidence="1 2">
    <name type="scientific">Claviceps pusilla</name>
    <dbReference type="NCBI Taxonomy" id="123648"/>
    <lineage>
        <taxon>Eukaryota</taxon>
        <taxon>Fungi</taxon>
        <taxon>Dikarya</taxon>
        <taxon>Ascomycota</taxon>
        <taxon>Pezizomycotina</taxon>
        <taxon>Sordariomycetes</taxon>
        <taxon>Hypocreomycetidae</taxon>
        <taxon>Hypocreales</taxon>
        <taxon>Clavicipitaceae</taxon>
        <taxon>Claviceps</taxon>
    </lineage>
</organism>
<reference evidence="1" key="1">
    <citation type="journal article" date="2020" name="bioRxiv">
        <title>Whole genome comparisons of ergot fungi reveals the divergence and evolution of species within the genus Claviceps are the result of varying mechanisms driving genome evolution and host range expansion.</title>
        <authorList>
            <person name="Wyka S.A."/>
            <person name="Mondo S.J."/>
            <person name="Liu M."/>
            <person name="Dettman J."/>
            <person name="Nalam V."/>
            <person name="Broders K.D."/>
        </authorList>
    </citation>
    <scope>NUCLEOTIDE SEQUENCE</scope>
    <source>
        <strain evidence="1">CCC 602</strain>
    </source>
</reference>
<dbReference type="AlphaFoldDB" id="A0A9P7N6L8"/>
<evidence type="ECO:0000313" key="2">
    <source>
        <dbReference type="Proteomes" id="UP000748025"/>
    </source>
</evidence>
<proteinExistence type="predicted"/>
<dbReference type="OrthoDB" id="5411518at2759"/>
<protein>
    <submittedName>
        <fullName evidence="1">Uncharacterized protein</fullName>
    </submittedName>
</protein>
<name>A0A9P7N6L8_9HYPO</name>
<accession>A0A9P7N6L8</accession>
<dbReference type="Proteomes" id="UP000748025">
    <property type="component" value="Unassembled WGS sequence"/>
</dbReference>
<feature type="non-terminal residue" evidence="1">
    <location>
        <position position="93"/>
    </location>
</feature>
<sequence length="93" mass="10315">MSPSSRVPARCLGNASFQPENLIVDNDKLQQTRALLTQDDLFGAIRLLFGLPERDAYTYHAMTAVKLAEVQRVVDLGDVNGLHAWYRAQDGSP</sequence>